<dbReference type="GO" id="GO:0016020">
    <property type="term" value="C:membrane"/>
    <property type="evidence" value="ECO:0007669"/>
    <property type="project" value="UniProtKB-SubCell"/>
</dbReference>
<dbReference type="EMBL" id="KB446557">
    <property type="protein sequence ID" value="EME84515.1"/>
    <property type="molecule type" value="Genomic_DNA"/>
</dbReference>
<dbReference type="Pfam" id="PF00892">
    <property type="entry name" value="EamA"/>
    <property type="match status" value="1"/>
</dbReference>
<feature type="domain" description="EamA" evidence="7">
    <location>
        <begin position="143"/>
        <end position="273"/>
    </location>
</feature>
<proteinExistence type="predicted"/>
<accession>M2Z3X2</accession>
<comment type="subcellular location">
    <subcellularLocation>
        <location evidence="1">Membrane</location>
        <topology evidence="1">Multi-pass membrane protein</topology>
    </subcellularLocation>
</comment>
<organism evidence="8 9">
    <name type="scientific">Pseudocercospora fijiensis (strain CIRAD86)</name>
    <name type="common">Black leaf streak disease fungus</name>
    <name type="synonym">Mycosphaerella fijiensis</name>
    <dbReference type="NCBI Taxonomy" id="383855"/>
    <lineage>
        <taxon>Eukaryota</taxon>
        <taxon>Fungi</taxon>
        <taxon>Dikarya</taxon>
        <taxon>Ascomycota</taxon>
        <taxon>Pezizomycotina</taxon>
        <taxon>Dothideomycetes</taxon>
        <taxon>Dothideomycetidae</taxon>
        <taxon>Mycosphaerellales</taxon>
        <taxon>Mycosphaerellaceae</taxon>
        <taxon>Pseudocercospora</taxon>
    </lineage>
</organism>
<keyword evidence="4 6" id="KW-0472">Membrane</keyword>
<feature type="transmembrane region" description="Helical" evidence="6">
    <location>
        <begin position="29"/>
        <end position="48"/>
    </location>
</feature>
<evidence type="ECO:0000256" key="1">
    <source>
        <dbReference type="ARBA" id="ARBA00004141"/>
    </source>
</evidence>
<evidence type="ECO:0000259" key="7">
    <source>
        <dbReference type="Pfam" id="PF00892"/>
    </source>
</evidence>
<keyword evidence="3 6" id="KW-1133">Transmembrane helix</keyword>
<dbReference type="VEuPathDB" id="FungiDB:MYCFIDRAFT_135610"/>
<evidence type="ECO:0000313" key="9">
    <source>
        <dbReference type="Proteomes" id="UP000016932"/>
    </source>
</evidence>
<dbReference type="KEGG" id="pfj:MYCFIDRAFT_135610"/>
<feature type="transmembrane region" description="Helical" evidence="6">
    <location>
        <begin position="256"/>
        <end position="274"/>
    </location>
</feature>
<dbReference type="Proteomes" id="UP000016932">
    <property type="component" value="Unassembled WGS sequence"/>
</dbReference>
<evidence type="ECO:0000256" key="4">
    <source>
        <dbReference type="ARBA" id="ARBA00023136"/>
    </source>
</evidence>
<feature type="region of interest" description="Disordered" evidence="5">
    <location>
        <begin position="283"/>
        <end position="322"/>
    </location>
</feature>
<dbReference type="OrthoDB" id="306876at2759"/>
<feature type="compositionally biased region" description="Basic and acidic residues" evidence="5">
    <location>
        <begin position="309"/>
        <end position="322"/>
    </location>
</feature>
<dbReference type="InterPro" id="IPR037185">
    <property type="entry name" value="EmrE-like"/>
</dbReference>
<dbReference type="PANTHER" id="PTHR22911">
    <property type="entry name" value="ACYL-MALONYL CONDENSING ENZYME-RELATED"/>
    <property type="match status" value="1"/>
</dbReference>
<feature type="transmembrane region" description="Helical" evidence="6">
    <location>
        <begin position="172"/>
        <end position="196"/>
    </location>
</feature>
<evidence type="ECO:0000313" key="8">
    <source>
        <dbReference type="EMBL" id="EME84515.1"/>
    </source>
</evidence>
<feature type="transmembrane region" description="Helical" evidence="6">
    <location>
        <begin position="202"/>
        <end position="221"/>
    </location>
</feature>
<evidence type="ECO:0000256" key="5">
    <source>
        <dbReference type="SAM" id="MobiDB-lite"/>
    </source>
</evidence>
<gene>
    <name evidence="8" type="ORF">MYCFIDRAFT_135610</name>
</gene>
<reference evidence="8 9" key="1">
    <citation type="journal article" date="2012" name="PLoS Pathog.">
        <title>Diverse lifestyles and strategies of plant pathogenesis encoded in the genomes of eighteen Dothideomycetes fungi.</title>
        <authorList>
            <person name="Ohm R.A."/>
            <person name="Feau N."/>
            <person name="Henrissat B."/>
            <person name="Schoch C.L."/>
            <person name="Horwitz B.A."/>
            <person name="Barry K.W."/>
            <person name="Condon B.J."/>
            <person name="Copeland A.C."/>
            <person name="Dhillon B."/>
            <person name="Glaser F."/>
            <person name="Hesse C.N."/>
            <person name="Kosti I."/>
            <person name="LaButti K."/>
            <person name="Lindquist E.A."/>
            <person name="Lucas S."/>
            <person name="Salamov A.A."/>
            <person name="Bradshaw R.E."/>
            <person name="Ciuffetti L."/>
            <person name="Hamelin R.C."/>
            <person name="Kema G.H.J."/>
            <person name="Lawrence C."/>
            <person name="Scott J.A."/>
            <person name="Spatafora J.W."/>
            <person name="Turgeon B.G."/>
            <person name="de Wit P.J.G.M."/>
            <person name="Zhong S."/>
            <person name="Goodwin S.B."/>
            <person name="Grigoriev I.V."/>
        </authorList>
    </citation>
    <scope>NUCLEOTIDE SEQUENCE [LARGE SCALE GENOMIC DNA]</scope>
    <source>
        <strain evidence="8 9">CIRAD86</strain>
    </source>
</reference>
<dbReference type="RefSeq" id="XP_007925139.1">
    <property type="nucleotide sequence ID" value="XM_007926948.1"/>
</dbReference>
<evidence type="ECO:0000256" key="6">
    <source>
        <dbReference type="SAM" id="Phobius"/>
    </source>
</evidence>
<keyword evidence="2 6" id="KW-0812">Transmembrane</keyword>
<dbReference type="HOGENOM" id="CLU_032828_4_0_1"/>
<feature type="compositionally biased region" description="Basic and acidic residues" evidence="5">
    <location>
        <begin position="283"/>
        <end position="292"/>
    </location>
</feature>
<dbReference type="eggNOG" id="KOG4510">
    <property type="taxonomic scope" value="Eukaryota"/>
</dbReference>
<feature type="compositionally biased region" description="Polar residues" evidence="5">
    <location>
        <begin position="297"/>
        <end position="307"/>
    </location>
</feature>
<name>M2Z3X2_PSEFD</name>
<sequence>MSITFVLATAWMWYKKTENFPLGAKGVRWLLVARGFGGFFGVFGLYYSLLYLPLADATVITFLSPGITCWVCSKLINEPYTRVEMIGTFVSIFEVVFIARPTSLFQAFGGSDAPSTIEGSGEADPGDYANVTPLQRLTAVGIALIGVCGSVVAFTTIRWIGTRAHPLISVNYFSAWCTLVSCIMMAFLPGVGFLFPADLKEWGYLIFLGLCGFIMQFLLAAGLSYEKSSRATNMTYTQMLFALTFDKLVFGHTPGVLSIIGSSLILGSAIVVAMQRVSGEKNERAGGHRALGDEESQQGLLGSTSYRTIGEDHDRLPVQEAR</sequence>
<dbReference type="PANTHER" id="PTHR22911:SF6">
    <property type="entry name" value="SOLUTE CARRIER FAMILY 35 MEMBER G1"/>
    <property type="match status" value="1"/>
</dbReference>
<dbReference type="AlphaFoldDB" id="M2Z3X2"/>
<dbReference type="SUPFAM" id="SSF103481">
    <property type="entry name" value="Multidrug resistance efflux transporter EmrE"/>
    <property type="match status" value="2"/>
</dbReference>
<protein>
    <recommendedName>
        <fullName evidence="7">EamA domain-containing protein</fullName>
    </recommendedName>
</protein>
<evidence type="ECO:0000256" key="3">
    <source>
        <dbReference type="ARBA" id="ARBA00022989"/>
    </source>
</evidence>
<dbReference type="STRING" id="383855.M2Z3X2"/>
<keyword evidence="9" id="KW-1185">Reference proteome</keyword>
<feature type="transmembrane region" description="Helical" evidence="6">
    <location>
        <begin position="137"/>
        <end position="160"/>
    </location>
</feature>
<dbReference type="GeneID" id="19330990"/>
<dbReference type="InterPro" id="IPR000620">
    <property type="entry name" value="EamA_dom"/>
</dbReference>
<evidence type="ECO:0000256" key="2">
    <source>
        <dbReference type="ARBA" id="ARBA00022692"/>
    </source>
</evidence>